<dbReference type="AlphaFoldDB" id="A0A1T4VRR6"/>
<dbReference type="SMART" id="SM00460">
    <property type="entry name" value="TGc"/>
    <property type="match status" value="1"/>
</dbReference>
<keyword evidence="2" id="KW-0645">Protease</keyword>
<dbReference type="PANTHER" id="PTHR33490">
    <property type="entry name" value="BLR5614 PROTEIN-RELATED"/>
    <property type="match status" value="1"/>
</dbReference>
<name>A0A1T4VRR6_9GAMM</name>
<keyword evidence="3" id="KW-1185">Reference proteome</keyword>
<dbReference type="RefSeq" id="WP_078929317.1">
    <property type="nucleotide sequence ID" value="NZ_FUXX01000043.1"/>
</dbReference>
<evidence type="ECO:0000313" key="2">
    <source>
        <dbReference type="EMBL" id="SKA67637.1"/>
    </source>
</evidence>
<dbReference type="InterPro" id="IPR002931">
    <property type="entry name" value="Transglutaminase-like"/>
</dbReference>
<proteinExistence type="predicted"/>
<dbReference type="Proteomes" id="UP000242432">
    <property type="component" value="Unassembled WGS sequence"/>
</dbReference>
<reference evidence="3" key="1">
    <citation type="submission" date="2017-02" db="EMBL/GenBank/DDBJ databases">
        <authorList>
            <person name="Varghese N."/>
            <person name="Submissions S."/>
        </authorList>
    </citation>
    <scope>NUCLEOTIDE SEQUENCE [LARGE SCALE GENOMIC DNA]</scope>
    <source>
        <strain evidence="3">DSM 3072</strain>
    </source>
</reference>
<dbReference type="EMBL" id="FUXX01000043">
    <property type="protein sequence ID" value="SKA67637.1"/>
    <property type="molecule type" value="Genomic_DNA"/>
</dbReference>
<evidence type="ECO:0000313" key="3">
    <source>
        <dbReference type="Proteomes" id="UP000242432"/>
    </source>
</evidence>
<protein>
    <submittedName>
        <fullName evidence="2">Transglutaminase-like enzyme, putative cysteine protease</fullName>
    </submittedName>
</protein>
<dbReference type="Pfam" id="PF01841">
    <property type="entry name" value="Transglut_core"/>
    <property type="match status" value="1"/>
</dbReference>
<organism evidence="2 3">
    <name type="scientific">Succinivibrio dextrinosolvens DSM 3072</name>
    <dbReference type="NCBI Taxonomy" id="1123324"/>
    <lineage>
        <taxon>Bacteria</taxon>
        <taxon>Pseudomonadati</taxon>
        <taxon>Pseudomonadota</taxon>
        <taxon>Gammaproteobacteria</taxon>
        <taxon>Aeromonadales</taxon>
        <taxon>Succinivibrionaceae</taxon>
        <taxon>Succinivibrio</taxon>
    </lineage>
</organism>
<dbReference type="SUPFAM" id="SSF54001">
    <property type="entry name" value="Cysteine proteinases"/>
    <property type="match status" value="1"/>
</dbReference>
<dbReference type="InterPro" id="IPR038765">
    <property type="entry name" value="Papain-like_cys_pep_sf"/>
</dbReference>
<keyword evidence="2" id="KW-0378">Hydrolase</keyword>
<sequence>MKDHKEYIFSYETMLTTDEPVRQHYVLVRALPYENEFQSNLRADFIHVGFDSISSSYDSFGNSICYGGSFNFHRSLMWQSYGVVRQSVYRIKNEDNPYIYSIQTPLTSYSRDISEYLLSFYFPSNLMERVLLIMDIVHNLVSYESDITSMNTTAEQVFVSRKGVCQDYANLMLCFLRYLKIPCRYVNGLISGDGKTHAWVEVLIDSYWYGFDPTHNRKIDFGYIKISHGRDVNDCPVSRGVFTGNAVQFMAVHVNVGEV</sequence>
<dbReference type="PANTHER" id="PTHR33490:SF6">
    <property type="entry name" value="SLL1049 PROTEIN"/>
    <property type="match status" value="1"/>
</dbReference>
<accession>A0A1T4VRR6</accession>
<gene>
    <name evidence="2" type="ORF">SAMN02745213_01966</name>
</gene>
<dbReference type="Gene3D" id="3.10.620.30">
    <property type="match status" value="1"/>
</dbReference>
<dbReference type="GO" id="GO:0006508">
    <property type="term" value="P:proteolysis"/>
    <property type="evidence" value="ECO:0007669"/>
    <property type="project" value="UniProtKB-KW"/>
</dbReference>
<evidence type="ECO:0000259" key="1">
    <source>
        <dbReference type="SMART" id="SM00460"/>
    </source>
</evidence>
<feature type="domain" description="Transglutaminase-like" evidence="1">
    <location>
        <begin position="157"/>
        <end position="215"/>
    </location>
</feature>
<dbReference type="GO" id="GO:0008233">
    <property type="term" value="F:peptidase activity"/>
    <property type="evidence" value="ECO:0007669"/>
    <property type="project" value="UniProtKB-KW"/>
</dbReference>